<dbReference type="EMBL" id="CP032152">
    <property type="protein sequence ID" value="QLL29266.1"/>
    <property type="molecule type" value="Genomic_DNA"/>
</dbReference>
<proteinExistence type="predicted"/>
<dbReference type="KEGG" id="tsq:D3A95_08240"/>
<accession>A0A7D6ER63</accession>
<organism evidence="2 3">
    <name type="scientific">Thermosynechococcus sichuanensis E542</name>
    <dbReference type="NCBI Taxonomy" id="2016101"/>
    <lineage>
        <taxon>Bacteria</taxon>
        <taxon>Bacillati</taxon>
        <taxon>Cyanobacteriota</taxon>
        <taxon>Cyanophyceae</taxon>
        <taxon>Acaryochloridales</taxon>
        <taxon>Thermosynechococcaceae</taxon>
        <taxon>Thermosynechococcus</taxon>
        <taxon>Thermosynechococcus sichuanensis</taxon>
    </lineage>
</organism>
<dbReference type="AlphaFoldDB" id="A0A7D6ER63"/>
<feature type="region of interest" description="Disordered" evidence="1">
    <location>
        <begin position="212"/>
        <end position="246"/>
    </location>
</feature>
<gene>
    <name evidence="2" type="ORF">D3A95_08240</name>
</gene>
<dbReference type="Proteomes" id="UP000261812">
    <property type="component" value="Chromosome"/>
</dbReference>
<evidence type="ECO:0000256" key="1">
    <source>
        <dbReference type="SAM" id="MobiDB-lite"/>
    </source>
</evidence>
<reference evidence="3" key="1">
    <citation type="submission" date="2018-09" db="EMBL/GenBank/DDBJ databases">
        <title>Complete genome sequence of thermophilic cyanobacteria strain Thermosynechococcus elongatus PKUAC-SCTE542.</title>
        <authorList>
            <person name="Liang Y."/>
            <person name="Tang J."/>
            <person name="Daroch M."/>
        </authorList>
    </citation>
    <scope>NUCLEOTIDE SEQUENCE [LARGE SCALE GENOMIC DNA]</scope>
    <source>
        <strain evidence="3">E542</strain>
    </source>
</reference>
<protein>
    <submittedName>
        <fullName evidence="2">Uncharacterized protein</fullName>
    </submittedName>
</protein>
<evidence type="ECO:0000313" key="2">
    <source>
        <dbReference type="EMBL" id="QLL29266.1"/>
    </source>
</evidence>
<name>A0A7D6ER63_9CYAN</name>
<sequence>MTTTTSPIATAAQQIVQHPQHSRLFKLLYALQRNQWPTQAPSWSVNEVQQAVLQILERLKTPTLLGERLTAIVNSLNKAPAYQILSATLLQILVPLYTQSPTATLTIEAPTLSTADLYDLRLEVTRYCTPLHMKLLVAALLTNKPVHAQGLERFTLLDLLQRLTRRYGDLEILQTQMAAALARLPDDPLYASSGDRLIKLLSTLYQRYQQSQTPEATLGGTPPTVAPPDPPEAEEELTCQLFPHSP</sequence>
<dbReference type="RefSeq" id="WP_181494567.1">
    <property type="nucleotide sequence ID" value="NZ_CP032152.1"/>
</dbReference>
<evidence type="ECO:0000313" key="3">
    <source>
        <dbReference type="Proteomes" id="UP000261812"/>
    </source>
</evidence>
<keyword evidence="3" id="KW-1185">Reference proteome</keyword>